<feature type="domain" description="DUF397" evidence="2">
    <location>
        <begin position="39"/>
        <end position="70"/>
    </location>
</feature>
<feature type="domain" description="DUF397" evidence="2">
    <location>
        <begin position="15"/>
        <end position="35"/>
    </location>
</feature>
<dbReference type="RefSeq" id="WP_308424746.1">
    <property type="nucleotide sequence ID" value="NZ_BMMK01000009.1"/>
</dbReference>
<protein>
    <recommendedName>
        <fullName evidence="2">DUF397 domain-containing protein</fullName>
    </recommendedName>
</protein>
<dbReference type="InterPro" id="IPR007278">
    <property type="entry name" value="DUF397"/>
</dbReference>
<dbReference type="EMBL" id="BMMK01000009">
    <property type="protein sequence ID" value="GGM51940.1"/>
    <property type="molecule type" value="Genomic_DNA"/>
</dbReference>
<dbReference type="Proteomes" id="UP000637578">
    <property type="component" value="Unassembled WGS sequence"/>
</dbReference>
<gene>
    <name evidence="3" type="ORF">GCM10012275_23600</name>
</gene>
<evidence type="ECO:0000313" key="4">
    <source>
        <dbReference type="Proteomes" id="UP000637578"/>
    </source>
</evidence>
<reference evidence="3" key="1">
    <citation type="journal article" date="2014" name="Int. J. Syst. Evol. Microbiol.">
        <title>Complete genome sequence of Corynebacterium casei LMG S-19264T (=DSM 44701T), isolated from a smear-ripened cheese.</title>
        <authorList>
            <consortium name="US DOE Joint Genome Institute (JGI-PGF)"/>
            <person name="Walter F."/>
            <person name="Albersmeier A."/>
            <person name="Kalinowski J."/>
            <person name="Ruckert C."/>
        </authorList>
    </citation>
    <scope>NUCLEOTIDE SEQUENCE</scope>
    <source>
        <strain evidence="3">CGMCC 4.5737</strain>
    </source>
</reference>
<sequence>MIGGVAVFTFDVAAARWVKSSYSGDNGDCVEVAAVSGLPWRKSSRSGDNGNCVEVAPVSRYVATRDSRNPLARRWCSTARSGSPSSVPSRNAPSTAGGSYLARS</sequence>
<reference evidence="3" key="2">
    <citation type="submission" date="2020-09" db="EMBL/GenBank/DDBJ databases">
        <authorList>
            <person name="Sun Q."/>
            <person name="Zhou Y."/>
        </authorList>
    </citation>
    <scope>NUCLEOTIDE SEQUENCE</scope>
    <source>
        <strain evidence="3">CGMCC 4.5737</strain>
    </source>
</reference>
<feature type="region of interest" description="Disordered" evidence="1">
    <location>
        <begin position="74"/>
        <end position="104"/>
    </location>
</feature>
<evidence type="ECO:0000313" key="3">
    <source>
        <dbReference type="EMBL" id="GGM51940.1"/>
    </source>
</evidence>
<accession>A0A8J3C7Y4</accession>
<organism evidence="3 4">
    <name type="scientific">Longimycelium tulufanense</name>
    <dbReference type="NCBI Taxonomy" id="907463"/>
    <lineage>
        <taxon>Bacteria</taxon>
        <taxon>Bacillati</taxon>
        <taxon>Actinomycetota</taxon>
        <taxon>Actinomycetes</taxon>
        <taxon>Pseudonocardiales</taxon>
        <taxon>Pseudonocardiaceae</taxon>
        <taxon>Longimycelium</taxon>
    </lineage>
</organism>
<dbReference type="Pfam" id="PF04149">
    <property type="entry name" value="DUF397"/>
    <property type="match status" value="2"/>
</dbReference>
<evidence type="ECO:0000259" key="2">
    <source>
        <dbReference type="Pfam" id="PF04149"/>
    </source>
</evidence>
<proteinExistence type="predicted"/>
<comment type="caution">
    <text evidence="3">The sequence shown here is derived from an EMBL/GenBank/DDBJ whole genome shotgun (WGS) entry which is preliminary data.</text>
</comment>
<dbReference type="AlphaFoldDB" id="A0A8J3C7Y4"/>
<evidence type="ECO:0000256" key="1">
    <source>
        <dbReference type="SAM" id="MobiDB-lite"/>
    </source>
</evidence>
<feature type="compositionally biased region" description="Polar residues" evidence="1">
    <location>
        <begin position="78"/>
        <end position="97"/>
    </location>
</feature>
<keyword evidence="4" id="KW-1185">Reference proteome</keyword>
<name>A0A8J3C7Y4_9PSEU</name>